<proteinExistence type="predicted"/>
<dbReference type="AlphaFoldDB" id="A0A9P3YTK9"/>
<evidence type="ECO:0000313" key="1">
    <source>
        <dbReference type="EMBL" id="HBH2622131.1"/>
    </source>
</evidence>
<accession>A0A9P3YTK9</accession>
<protein>
    <submittedName>
        <fullName evidence="1">DNA-binding protein</fullName>
    </submittedName>
</protein>
<sequence length="62" mass="7360">MEYMHCPEIARKHGISERQVQKLCDKGRIPGVSKFEYVWLIPKDVEKPVDGKTKIRKELQYE</sequence>
<organism evidence="1 2">
    <name type="scientific">Clostridioides difficile</name>
    <name type="common">Peptoclostridium difficile</name>
    <dbReference type="NCBI Taxonomy" id="1496"/>
    <lineage>
        <taxon>Bacteria</taxon>
        <taxon>Bacillati</taxon>
        <taxon>Bacillota</taxon>
        <taxon>Clostridia</taxon>
        <taxon>Peptostreptococcales</taxon>
        <taxon>Peptostreptococcaceae</taxon>
        <taxon>Clostridioides</taxon>
    </lineage>
</organism>
<reference evidence="1" key="2">
    <citation type="submission" date="2021-06" db="EMBL/GenBank/DDBJ databases">
        <authorList>
            <consortium name="NCBI Pathogen Detection Project"/>
        </authorList>
    </citation>
    <scope>NUCLEOTIDE SEQUENCE</scope>
    <source>
        <strain evidence="1">Clostridioides</strain>
    </source>
</reference>
<dbReference type="EMBL" id="DAEQIJ010000037">
    <property type="protein sequence ID" value="HBH2622131.1"/>
    <property type="molecule type" value="Genomic_DNA"/>
</dbReference>
<keyword evidence="1" id="KW-0238">DNA-binding</keyword>
<dbReference type="GO" id="GO:0003677">
    <property type="term" value="F:DNA binding"/>
    <property type="evidence" value="ECO:0007669"/>
    <property type="project" value="UniProtKB-KW"/>
</dbReference>
<name>A0A9P3YTK9_CLODI</name>
<dbReference type="RefSeq" id="WP_021387553.1">
    <property type="nucleotide sequence ID" value="NZ_AP025558.1"/>
</dbReference>
<gene>
    <name evidence="1" type="ORF">KRQ00_003955</name>
</gene>
<reference evidence="1" key="1">
    <citation type="journal article" date="2018" name="Genome Biol.">
        <title>SKESA: strategic k-mer extension for scrupulous assemblies.</title>
        <authorList>
            <person name="Souvorov A."/>
            <person name="Agarwala R."/>
            <person name="Lipman D.J."/>
        </authorList>
    </citation>
    <scope>NUCLEOTIDE SEQUENCE</scope>
    <source>
        <strain evidence="1">Clostridioides</strain>
    </source>
</reference>
<dbReference type="Proteomes" id="UP000879542">
    <property type="component" value="Unassembled WGS sequence"/>
</dbReference>
<evidence type="ECO:0000313" key="2">
    <source>
        <dbReference type="Proteomes" id="UP000879542"/>
    </source>
</evidence>
<comment type="caution">
    <text evidence="1">The sequence shown here is derived from an EMBL/GenBank/DDBJ whole genome shotgun (WGS) entry which is preliminary data.</text>
</comment>